<dbReference type="HOGENOM" id="CLU_2962519_0_0_1"/>
<keyword evidence="3" id="KW-1185">Reference proteome</keyword>
<evidence type="ECO:0000256" key="1">
    <source>
        <dbReference type="SAM" id="Phobius"/>
    </source>
</evidence>
<protein>
    <submittedName>
        <fullName evidence="2">Uncharacterized protein</fullName>
    </submittedName>
</protein>
<reference evidence="2 3" key="1">
    <citation type="journal article" date="2013" name="Nat. Commun.">
        <title>The evolution and pathogenic mechanisms of the rice sheath blight pathogen.</title>
        <authorList>
            <person name="Zheng A."/>
            <person name="Lin R."/>
            <person name="Xu L."/>
            <person name="Qin P."/>
            <person name="Tang C."/>
            <person name="Ai P."/>
            <person name="Zhang D."/>
            <person name="Liu Y."/>
            <person name="Sun Z."/>
            <person name="Feng H."/>
            <person name="Wang Y."/>
            <person name="Chen Y."/>
            <person name="Liang X."/>
            <person name="Fu R."/>
            <person name="Li Q."/>
            <person name="Zhang J."/>
            <person name="Yu X."/>
            <person name="Xie Z."/>
            <person name="Ding L."/>
            <person name="Guan P."/>
            <person name="Tang J."/>
            <person name="Liang Y."/>
            <person name="Wang S."/>
            <person name="Deng Q."/>
            <person name="Li S."/>
            <person name="Zhu J."/>
            <person name="Wang L."/>
            <person name="Liu H."/>
            <person name="Li P."/>
        </authorList>
    </citation>
    <scope>NUCLEOTIDE SEQUENCE [LARGE SCALE GENOMIC DNA]</scope>
    <source>
        <strain evidence="3">AG-1 IA</strain>
    </source>
</reference>
<dbReference type="EMBL" id="AFRT01003202">
    <property type="protein sequence ID" value="ELU36614.1"/>
    <property type="molecule type" value="Genomic_DNA"/>
</dbReference>
<keyword evidence="1" id="KW-0812">Transmembrane</keyword>
<name>L8WJS4_THACA</name>
<keyword evidence="1" id="KW-0472">Membrane</keyword>
<sequence>MTDNTQVEASGGSSQRKAFHFNWLFVINILVRLFVEVGLSCFAFTKEGWISASVEDRVH</sequence>
<comment type="caution">
    <text evidence="2">The sequence shown here is derived from an EMBL/GenBank/DDBJ whole genome shotgun (WGS) entry which is preliminary data.</text>
</comment>
<organism evidence="2 3">
    <name type="scientific">Thanatephorus cucumeris (strain AG1-IA)</name>
    <name type="common">Rice sheath blight fungus</name>
    <name type="synonym">Rhizoctonia solani</name>
    <dbReference type="NCBI Taxonomy" id="983506"/>
    <lineage>
        <taxon>Eukaryota</taxon>
        <taxon>Fungi</taxon>
        <taxon>Dikarya</taxon>
        <taxon>Basidiomycota</taxon>
        <taxon>Agaricomycotina</taxon>
        <taxon>Agaricomycetes</taxon>
        <taxon>Cantharellales</taxon>
        <taxon>Ceratobasidiaceae</taxon>
        <taxon>Rhizoctonia</taxon>
        <taxon>Rhizoctonia solani AG-1</taxon>
    </lineage>
</organism>
<gene>
    <name evidence="2" type="ORF">AG1IA_09348</name>
</gene>
<feature type="transmembrane region" description="Helical" evidence="1">
    <location>
        <begin position="20"/>
        <end position="44"/>
    </location>
</feature>
<proteinExistence type="predicted"/>
<keyword evidence="1" id="KW-1133">Transmembrane helix</keyword>
<dbReference type="Proteomes" id="UP000011668">
    <property type="component" value="Unassembled WGS sequence"/>
</dbReference>
<evidence type="ECO:0000313" key="3">
    <source>
        <dbReference type="Proteomes" id="UP000011668"/>
    </source>
</evidence>
<dbReference type="AlphaFoldDB" id="L8WJS4"/>
<evidence type="ECO:0000313" key="2">
    <source>
        <dbReference type="EMBL" id="ELU36614.1"/>
    </source>
</evidence>
<accession>L8WJS4</accession>